<keyword evidence="8" id="KW-1185">Reference proteome</keyword>
<dbReference type="InParanoid" id="S8G399"/>
<dbReference type="PANTHER" id="PTHR34706">
    <property type="entry name" value="SLR1338 PROTEIN"/>
    <property type="match status" value="1"/>
</dbReference>
<dbReference type="GO" id="GO:0022857">
    <property type="term" value="F:transmembrane transporter activity"/>
    <property type="evidence" value="ECO:0007669"/>
    <property type="project" value="InterPro"/>
</dbReference>
<keyword evidence="4 6" id="KW-0472">Membrane</keyword>
<dbReference type="OrthoDB" id="2142040at2759"/>
<feature type="region of interest" description="Disordered" evidence="5">
    <location>
        <begin position="1"/>
        <end position="33"/>
    </location>
</feature>
<feature type="region of interest" description="Disordered" evidence="5">
    <location>
        <begin position="448"/>
        <end position="488"/>
    </location>
</feature>
<reference evidence="7 8" key="1">
    <citation type="journal article" date="2012" name="Science">
        <title>The Paleozoic origin of enzymatic lignin decomposition reconstructed from 31 fungal genomes.</title>
        <authorList>
            <person name="Floudas D."/>
            <person name="Binder M."/>
            <person name="Riley R."/>
            <person name="Barry K."/>
            <person name="Blanchette R.A."/>
            <person name="Henrissat B."/>
            <person name="Martinez A.T."/>
            <person name="Otillar R."/>
            <person name="Spatafora J.W."/>
            <person name="Yadav J.S."/>
            <person name="Aerts A."/>
            <person name="Benoit I."/>
            <person name="Boyd A."/>
            <person name="Carlson A."/>
            <person name="Copeland A."/>
            <person name="Coutinho P.M."/>
            <person name="de Vries R.P."/>
            <person name="Ferreira P."/>
            <person name="Findley K."/>
            <person name="Foster B."/>
            <person name="Gaskell J."/>
            <person name="Glotzer D."/>
            <person name="Gorecki P."/>
            <person name="Heitman J."/>
            <person name="Hesse C."/>
            <person name="Hori C."/>
            <person name="Igarashi K."/>
            <person name="Jurgens J.A."/>
            <person name="Kallen N."/>
            <person name="Kersten P."/>
            <person name="Kohler A."/>
            <person name="Kuees U."/>
            <person name="Kumar T.K.A."/>
            <person name="Kuo A."/>
            <person name="LaButti K."/>
            <person name="Larrondo L.F."/>
            <person name="Lindquist E."/>
            <person name="Ling A."/>
            <person name="Lombard V."/>
            <person name="Lucas S."/>
            <person name="Lundell T."/>
            <person name="Martin R."/>
            <person name="McLaughlin D.J."/>
            <person name="Morgenstern I."/>
            <person name="Morin E."/>
            <person name="Murat C."/>
            <person name="Nagy L.G."/>
            <person name="Nolan M."/>
            <person name="Ohm R.A."/>
            <person name="Patyshakuliyeva A."/>
            <person name="Rokas A."/>
            <person name="Ruiz-Duenas F.J."/>
            <person name="Sabat G."/>
            <person name="Salamov A."/>
            <person name="Samejima M."/>
            <person name="Schmutz J."/>
            <person name="Slot J.C."/>
            <person name="St John F."/>
            <person name="Stenlid J."/>
            <person name="Sun H."/>
            <person name="Sun S."/>
            <person name="Syed K."/>
            <person name="Tsang A."/>
            <person name="Wiebenga A."/>
            <person name="Young D."/>
            <person name="Pisabarro A."/>
            <person name="Eastwood D.C."/>
            <person name="Martin F."/>
            <person name="Cullen D."/>
            <person name="Grigoriev I.V."/>
            <person name="Hibbett D.S."/>
        </authorList>
    </citation>
    <scope>NUCLEOTIDE SEQUENCE</scope>
    <source>
        <strain evidence="8">FP-58527</strain>
    </source>
</reference>
<evidence type="ECO:0000256" key="3">
    <source>
        <dbReference type="ARBA" id="ARBA00022989"/>
    </source>
</evidence>
<evidence type="ECO:0000256" key="6">
    <source>
        <dbReference type="SAM" id="Phobius"/>
    </source>
</evidence>
<evidence type="ECO:0000256" key="4">
    <source>
        <dbReference type="ARBA" id="ARBA00023136"/>
    </source>
</evidence>
<dbReference type="SUPFAM" id="SSF103473">
    <property type="entry name" value="MFS general substrate transporter"/>
    <property type="match status" value="1"/>
</dbReference>
<name>S8G399_FOMSC</name>
<dbReference type="InterPro" id="IPR036465">
    <property type="entry name" value="vWFA_dom_sf"/>
</dbReference>
<feature type="region of interest" description="Disordered" evidence="5">
    <location>
        <begin position="719"/>
        <end position="744"/>
    </location>
</feature>
<feature type="transmembrane region" description="Helical" evidence="6">
    <location>
        <begin position="40"/>
        <end position="60"/>
    </location>
</feature>
<dbReference type="PANTHER" id="PTHR34706:SF3">
    <property type="entry name" value="ANKYRIN REPEAT PROTEIN (AFU_ORTHOLOGUE AFUA_7G06200)"/>
    <property type="match status" value="1"/>
</dbReference>
<dbReference type="HOGENOM" id="CLU_293887_0_0_1"/>
<dbReference type="Pfam" id="PF00083">
    <property type="entry name" value="Sugar_tr"/>
    <property type="match status" value="2"/>
</dbReference>
<evidence type="ECO:0008006" key="9">
    <source>
        <dbReference type="Google" id="ProtNLM"/>
    </source>
</evidence>
<feature type="transmembrane region" description="Helical" evidence="6">
    <location>
        <begin position="80"/>
        <end position="101"/>
    </location>
</feature>
<dbReference type="EMBL" id="KE504126">
    <property type="protein sequence ID" value="EPT04735.1"/>
    <property type="molecule type" value="Genomic_DNA"/>
</dbReference>
<organism evidence="7 8">
    <name type="scientific">Fomitopsis schrenkii</name>
    <name type="common">Brown rot fungus</name>
    <dbReference type="NCBI Taxonomy" id="2126942"/>
    <lineage>
        <taxon>Eukaryota</taxon>
        <taxon>Fungi</taxon>
        <taxon>Dikarya</taxon>
        <taxon>Basidiomycota</taxon>
        <taxon>Agaricomycotina</taxon>
        <taxon>Agaricomycetes</taxon>
        <taxon>Polyporales</taxon>
        <taxon>Fomitopsis</taxon>
    </lineage>
</organism>
<comment type="subcellular location">
    <subcellularLocation>
        <location evidence="1">Membrane</location>
    </subcellularLocation>
</comment>
<protein>
    <recommendedName>
        <fullName evidence="9">Major facilitator superfamily (MFS) profile domain-containing protein</fullName>
    </recommendedName>
</protein>
<dbReference type="Gene3D" id="1.20.1250.20">
    <property type="entry name" value="MFS general substrate transporter like domains"/>
    <property type="match status" value="1"/>
</dbReference>
<proteinExistence type="predicted"/>
<evidence type="ECO:0000256" key="5">
    <source>
        <dbReference type="SAM" id="MobiDB-lite"/>
    </source>
</evidence>
<feature type="compositionally biased region" description="Polar residues" evidence="5">
    <location>
        <begin position="20"/>
        <end position="33"/>
    </location>
</feature>
<feature type="compositionally biased region" description="Low complexity" evidence="5">
    <location>
        <begin position="591"/>
        <end position="612"/>
    </location>
</feature>
<sequence>MPPHVNPIRNPKDVTLPARTPQSASNPDNTNTTVTARSRATYAAVALSGLAASFYVNMFIMNDVMFETMYGQDYERKDVIRMWDGLLVGQLIGQIAFGVACDTLGRKISLSVSASVALVGATLYTAARSFRGNVSALLLIISVARGIVGVGIGGVYSATYATALEEFNNIAHKRNRVFILLSSGVTSAGSLLATVFFIIILNIALNSGYMLQYSDAKPAYNTDTFDNSARLPVRVVATLDHDCTHVVSMAHIWIRDYGLYSRFETILTSLTQVIYPKVAFSGVIFLDVVGGNLWETAGFKLLLDVFVLVASLACAVSCDAFGKRSMILVSFIGVSVLALIIGCAYERLIVVSPLFGIFYALMLLLANFGPGSVLALVAVEPYPPNVRGTFCGIISALGTVGAIGGIQEIDTVDHHLPKHLLGAFAAYFLPAVDRVQALPSIITRTQDLQRDKPQVGASRVVTPQVPPPAYIKPLESDRPDAKNSQPSGLGLILNKPVTSEMSLAARLQIELPQSKPGWLEQTPGAPHVNKAEDRGREQHDQTIGWQERKARSLREEVLSKTSRPRVLNGTTASKSRLGSANPIGNVVATQSISAAPRTSSAARDSASAQADVSKQSIAKLALTQGEAASAMQQPRMPAHDPKDARMSTSVHVARAHHTIGGDEQKRVAAQPMPSTDANIQGDTVSVGTMKVPTIVLAPHTLPLGRSSVVTSDLHKSSVPTAIEPAQRAPVGPRTSPKRDTEADNTSAIHVEKVPDAQESKEVIMKHVSSSGLQKFGEDPAFIATVAAIAANAAALEDDGKSFPLTRENIERLVRVSLYHPIIYCDDSGSMGSDKPTRWSIQSDAVRRISNITTRALPPGLGVSLRFINSHSADRDNIPALDVPRAVEQASPSGMTPLGTVLRDYILRPLVYDILGSNRLLDRPLLVCIVTDGCPNGDSSVTFEGAIQECRQHLVDAGYEAAAVRFCVNQVGNDWAATKFLESLRDNKAIADVVYCTTERLDEKFKEFETNHRLLDEWLLKMLSEPIMFHAARQ</sequence>
<dbReference type="eggNOG" id="KOG0252">
    <property type="taxonomic scope" value="Eukaryota"/>
</dbReference>
<evidence type="ECO:0000256" key="1">
    <source>
        <dbReference type="ARBA" id="ARBA00004370"/>
    </source>
</evidence>
<feature type="transmembrane region" description="Helical" evidence="6">
    <location>
        <begin position="357"/>
        <end position="379"/>
    </location>
</feature>
<dbReference type="AlphaFoldDB" id="S8G399"/>
<accession>S8G399</accession>
<feature type="compositionally biased region" description="Polar residues" evidence="5">
    <location>
        <begin position="568"/>
        <end position="578"/>
    </location>
</feature>
<feature type="transmembrane region" description="Helical" evidence="6">
    <location>
        <begin position="328"/>
        <end position="345"/>
    </location>
</feature>
<keyword evidence="3 6" id="KW-1133">Transmembrane helix</keyword>
<feature type="transmembrane region" description="Helical" evidence="6">
    <location>
        <begin position="108"/>
        <end position="127"/>
    </location>
</feature>
<feature type="region of interest" description="Disordered" evidence="5">
    <location>
        <begin position="514"/>
        <end position="612"/>
    </location>
</feature>
<dbReference type="Proteomes" id="UP000015241">
    <property type="component" value="Unassembled WGS sequence"/>
</dbReference>
<evidence type="ECO:0000313" key="8">
    <source>
        <dbReference type="Proteomes" id="UP000015241"/>
    </source>
</evidence>
<evidence type="ECO:0000313" key="7">
    <source>
        <dbReference type="EMBL" id="EPT04735.1"/>
    </source>
</evidence>
<gene>
    <name evidence="7" type="ORF">FOMPIDRAFT_1045995</name>
</gene>
<dbReference type="STRING" id="743788.S8G399"/>
<dbReference type="InterPro" id="IPR036259">
    <property type="entry name" value="MFS_trans_sf"/>
</dbReference>
<feature type="transmembrane region" description="Helical" evidence="6">
    <location>
        <begin position="301"/>
        <end position="322"/>
    </location>
</feature>
<dbReference type="InterPro" id="IPR005828">
    <property type="entry name" value="MFS_sugar_transport-like"/>
</dbReference>
<feature type="compositionally biased region" description="Basic and acidic residues" evidence="5">
    <location>
        <begin position="529"/>
        <end position="558"/>
    </location>
</feature>
<feature type="transmembrane region" description="Helical" evidence="6">
    <location>
        <begin position="133"/>
        <end position="156"/>
    </location>
</feature>
<dbReference type="GO" id="GO:0016020">
    <property type="term" value="C:membrane"/>
    <property type="evidence" value="ECO:0007669"/>
    <property type="project" value="UniProtKB-SubCell"/>
</dbReference>
<dbReference type="SUPFAM" id="SSF53300">
    <property type="entry name" value="vWA-like"/>
    <property type="match status" value="1"/>
</dbReference>
<keyword evidence="2 6" id="KW-0812">Transmembrane</keyword>
<evidence type="ECO:0000256" key="2">
    <source>
        <dbReference type="ARBA" id="ARBA00022692"/>
    </source>
</evidence>
<feature type="transmembrane region" description="Helical" evidence="6">
    <location>
        <begin position="177"/>
        <end position="205"/>
    </location>
</feature>